<evidence type="ECO:0000259" key="5">
    <source>
        <dbReference type="Pfam" id="PF09126"/>
    </source>
</evidence>
<sequence>MTEIVVLLREVIDGSGLGLRGLAERLRVEHRGGPPPRGYQTLSKRLRGIGLQNEPHLIYSIVSACAGEGRRQELTSRVTELLADARVAAPPSDGASRRRASATDRKLIAALDEINTLRKKLDRLQSKADRAEKQLLEARELLAATRAAASGRSPASTSPAADSAALRKEARSWTSIVPPPRKTPTENRSPRSSTREVSTSGEDVIRFLNSVPALRERTAASLRAAFDSVLDGERTGRYDLNTLGKSEKVYLGSRVEHFLWEAWGLKGRKHASIASVPLKFTWTSTWVLAPEHIGRVCLLVRASDTQSRWDLGVLEVTPEHLNRGRNRDGKQTLSAAGRGAIQWLFKDAPLPENVLLHLDQQSLAQVLSPDDNDVPNAGQARTNNLFRVVQGRLLDQAAVQTVTMQADAPKRVRDARRHLRREGILILGHQLNHPQIAEALGLPRPLKGQWVSIRVTRLRPDHGDAPFVELDGERWTVAGPDDTVEEGPNLS</sequence>
<protein>
    <submittedName>
        <fullName evidence="6">NaeI family type II restriction endonuclease</fullName>
    </submittedName>
</protein>
<name>A0ABT5ZR10_9ACTN</name>
<dbReference type="Proteomes" id="UP001216579">
    <property type="component" value="Unassembled WGS sequence"/>
</dbReference>
<reference evidence="6 7" key="1">
    <citation type="submission" date="2023-03" db="EMBL/GenBank/DDBJ databases">
        <title>Draft genome sequence of Streptomyces sp. RB6PN23 isolated from peat swamp forest in Thailand.</title>
        <authorList>
            <person name="Klaysubun C."/>
            <person name="Duangmal K."/>
        </authorList>
    </citation>
    <scope>NUCLEOTIDE SEQUENCE [LARGE SCALE GENOMIC DNA]</scope>
    <source>
        <strain evidence="6 7">RB6PN23</strain>
    </source>
</reference>
<feature type="compositionally biased region" description="Low complexity" evidence="4">
    <location>
        <begin position="146"/>
        <end position="164"/>
    </location>
</feature>
<dbReference type="RefSeq" id="WP_276095340.1">
    <property type="nucleotide sequence ID" value="NZ_JARJBC010000016.1"/>
</dbReference>
<dbReference type="SUPFAM" id="SSF52980">
    <property type="entry name" value="Restriction endonuclease-like"/>
    <property type="match status" value="1"/>
</dbReference>
<evidence type="ECO:0000313" key="6">
    <source>
        <dbReference type="EMBL" id="MDF3292263.1"/>
    </source>
</evidence>
<evidence type="ECO:0000256" key="2">
    <source>
        <dbReference type="ARBA" id="ARBA00022759"/>
    </source>
</evidence>
<dbReference type="EMBL" id="JARJBC010000016">
    <property type="protein sequence ID" value="MDF3292263.1"/>
    <property type="molecule type" value="Genomic_DNA"/>
</dbReference>
<dbReference type="Pfam" id="PF09126">
    <property type="entry name" value="NaeI"/>
    <property type="match status" value="1"/>
</dbReference>
<dbReference type="InterPro" id="IPR036388">
    <property type="entry name" value="WH-like_DNA-bd_sf"/>
</dbReference>
<evidence type="ECO:0000256" key="3">
    <source>
        <dbReference type="ARBA" id="ARBA00022801"/>
    </source>
</evidence>
<keyword evidence="1" id="KW-0540">Nuclease</keyword>
<dbReference type="Gene3D" id="3.40.600.10">
    <property type="entry name" value="DNA mismatch repair MutH/Restriction endonuclease, type II"/>
    <property type="match status" value="1"/>
</dbReference>
<keyword evidence="7" id="KW-1185">Reference proteome</keyword>
<dbReference type="Gene3D" id="1.10.10.10">
    <property type="entry name" value="Winged helix-like DNA-binding domain superfamily/Winged helix DNA-binding domain"/>
    <property type="match status" value="1"/>
</dbReference>
<comment type="caution">
    <text evidence="6">The sequence shown here is derived from an EMBL/GenBank/DDBJ whole genome shotgun (WGS) entry which is preliminary data.</text>
</comment>
<keyword evidence="2 6" id="KW-0255">Endonuclease</keyword>
<keyword evidence="3" id="KW-0378">Hydrolase</keyword>
<proteinExistence type="predicted"/>
<dbReference type="CDD" id="cd22338">
    <property type="entry name" value="NaeI-like"/>
    <property type="match status" value="1"/>
</dbReference>
<gene>
    <name evidence="6" type="ORF">P3G67_24105</name>
</gene>
<evidence type="ECO:0000313" key="7">
    <source>
        <dbReference type="Proteomes" id="UP001216579"/>
    </source>
</evidence>
<dbReference type="GO" id="GO:0004519">
    <property type="term" value="F:endonuclease activity"/>
    <property type="evidence" value="ECO:0007669"/>
    <property type="project" value="UniProtKB-KW"/>
</dbReference>
<feature type="domain" description="Type II restriction enzyme NaeI" evidence="5">
    <location>
        <begin position="215"/>
        <end position="485"/>
    </location>
</feature>
<dbReference type="InterPro" id="IPR015210">
    <property type="entry name" value="NaeI"/>
</dbReference>
<organism evidence="6 7">
    <name type="scientific">Streptomyces silvisoli</name>
    <dbReference type="NCBI Taxonomy" id="3034235"/>
    <lineage>
        <taxon>Bacteria</taxon>
        <taxon>Bacillati</taxon>
        <taxon>Actinomycetota</taxon>
        <taxon>Actinomycetes</taxon>
        <taxon>Kitasatosporales</taxon>
        <taxon>Streptomycetaceae</taxon>
        <taxon>Streptomyces</taxon>
    </lineage>
</organism>
<dbReference type="InterPro" id="IPR011335">
    <property type="entry name" value="Restrct_endonuc-II-like"/>
</dbReference>
<dbReference type="InterPro" id="IPR037057">
    <property type="entry name" value="DNA_rep_MutH/T2_RE_sf"/>
</dbReference>
<accession>A0ABT5ZR10</accession>
<evidence type="ECO:0000256" key="4">
    <source>
        <dbReference type="SAM" id="MobiDB-lite"/>
    </source>
</evidence>
<feature type="region of interest" description="Disordered" evidence="4">
    <location>
        <begin position="146"/>
        <end position="198"/>
    </location>
</feature>
<evidence type="ECO:0000256" key="1">
    <source>
        <dbReference type="ARBA" id="ARBA00022722"/>
    </source>
</evidence>